<comment type="caution">
    <text evidence="9">The sequence shown here is derived from an EMBL/GenBank/DDBJ whole genome shotgun (WGS) entry which is preliminary data.</text>
</comment>
<name>A0ABV8P9J2_9SPHI</name>
<gene>
    <name evidence="9" type="ORF">ACFOWA_06880</name>
</gene>
<protein>
    <submittedName>
        <fullName evidence="9">TolC family protein</fullName>
    </submittedName>
</protein>
<evidence type="ECO:0000256" key="8">
    <source>
        <dbReference type="SAM" id="SignalP"/>
    </source>
</evidence>
<dbReference type="EMBL" id="JBHSBW010000007">
    <property type="protein sequence ID" value="MFC4210897.1"/>
    <property type="molecule type" value="Genomic_DNA"/>
</dbReference>
<keyword evidence="6" id="KW-0472">Membrane</keyword>
<keyword evidence="3" id="KW-0813">Transport</keyword>
<keyword evidence="4" id="KW-1134">Transmembrane beta strand</keyword>
<dbReference type="InterPro" id="IPR003423">
    <property type="entry name" value="OMP_efflux"/>
</dbReference>
<proteinExistence type="inferred from homology"/>
<dbReference type="SUPFAM" id="SSF56954">
    <property type="entry name" value="Outer membrane efflux proteins (OEP)"/>
    <property type="match status" value="1"/>
</dbReference>
<reference evidence="10" key="1">
    <citation type="journal article" date="2019" name="Int. J. Syst. Evol. Microbiol.">
        <title>The Global Catalogue of Microorganisms (GCM) 10K type strain sequencing project: providing services to taxonomists for standard genome sequencing and annotation.</title>
        <authorList>
            <consortium name="The Broad Institute Genomics Platform"/>
            <consortium name="The Broad Institute Genome Sequencing Center for Infectious Disease"/>
            <person name="Wu L."/>
            <person name="Ma J."/>
        </authorList>
    </citation>
    <scope>NUCLEOTIDE SEQUENCE [LARGE SCALE GENOMIC DNA]</scope>
    <source>
        <strain evidence="10">CCM 8691</strain>
    </source>
</reference>
<dbReference type="InterPro" id="IPR051906">
    <property type="entry name" value="TolC-like"/>
</dbReference>
<feature type="signal peptide" evidence="8">
    <location>
        <begin position="1"/>
        <end position="32"/>
    </location>
</feature>
<dbReference type="Pfam" id="PF02321">
    <property type="entry name" value="OEP"/>
    <property type="match status" value="1"/>
</dbReference>
<evidence type="ECO:0000313" key="10">
    <source>
        <dbReference type="Proteomes" id="UP001595789"/>
    </source>
</evidence>
<evidence type="ECO:0000256" key="1">
    <source>
        <dbReference type="ARBA" id="ARBA00004442"/>
    </source>
</evidence>
<dbReference type="Proteomes" id="UP001595789">
    <property type="component" value="Unassembled WGS sequence"/>
</dbReference>
<evidence type="ECO:0000256" key="7">
    <source>
        <dbReference type="ARBA" id="ARBA00023237"/>
    </source>
</evidence>
<keyword evidence="8" id="KW-0732">Signal</keyword>
<comment type="subcellular location">
    <subcellularLocation>
        <location evidence="1">Cell outer membrane</location>
    </subcellularLocation>
</comment>
<evidence type="ECO:0000313" key="9">
    <source>
        <dbReference type="EMBL" id="MFC4210897.1"/>
    </source>
</evidence>
<dbReference type="PANTHER" id="PTHR30026">
    <property type="entry name" value="OUTER MEMBRANE PROTEIN TOLC"/>
    <property type="match status" value="1"/>
</dbReference>
<evidence type="ECO:0000256" key="2">
    <source>
        <dbReference type="ARBA" id="ARBA00007613"/>
    </source>
</evidence>
<comment type="similarity">
    <text evidence="2">Belongs to the outer membrane factor (OMF) (TC 1.B.17) family.</text>
</comment>
<evidence type="ECO:0000256" key="5">
    <source>
        <dbReference type="ARBA" id="ARBA00022692"/>
    </source>
</evidence>
<feature type="chain" id="PRO_5047145908" evidence="8">
    <location>
        <begin position="33"/>
        <end position="495"/>
    </location>
</feature>
<organism evidence="9 10">
    <name type="scientific">Pedobacter lithocola</name>
    <dbReference type="NCBI Taxonomy" id="1908239"/>
    <lineage>
        <taxon>Bacteria</taxon>
        <taxon>Pseudomonadati</taxon>
        <taxon>Bacteroidota</taxon>
        <taxon>Sphingobacteriia</taxon>
        <taxon>Sphingobacteriales</taxon>
        <taxon>Sphingobacteriaceae</taxon>
        <taxon>Pedobacter</taxon>
    </lineage>
</organism>
<evidence type="ECO:0000256" key="4">
    <source>
        <dbReference type="ARBA" id="ARBA00022452"/>
    </source>
</evidence>
<dbReference type="RefSeq" id="WP_378983205.1">
    <property type="nucleotide sequence ID" value="NZ_JBHSBW010000007.1"/>
</dbReference>
<keyword evidence="5" id="KW-0812">Transmembrane</keyword>
<evidence type="ECO:0000256" key="6">
    <source>
        <dbReference type="ARBA" id="ARBA00023136"/>
    </source>
</evidence>
<keyword evidence="10" id="KW-1185">Reference proteome</keyword>
<dbReference type="Gene3D" id="1.20.1600.10">
    <property type="entry name" value="Outer membrane efflux proteins (OEP)"/>
    <property type="match status" value="1"/>
</dbReference>
<dbReference type="PANTHER" id="PTHR30026:SF20">
    <property type="entry name" value="OUTER MEMBRANE PROTEIN TOLC"/>
    <property type="match status" value="1"/>
</dbReference>
<keyword evidence="7" id="KW-0998">Cell outer membrane</keyword>
<sequence>MYIINMRAKHKLKTCTWIFFIFFAVICNASFAQQVQPVSGSAAVFTLTDMQEIVLQNHPIVKQAALLSKEASAKVLQSLGKFDPAINASFGRKIFGGTEYYNHWDSELKVPLWLAGADLNVGYDRNVGIYNNPETRTSTTGLSGIGLTIPLGQGFIIDSRRNTLRQAKIMVDYAEADKINQINKVWFGAVKDYWSWYLAHQQYALINEGVELASRRFAAIRQQVIIGDKPPIDSVEASITLEDRKVQLQDANVKLTNSRLILSNHLWNSQGVPTELPANALPQDTNDTNKAINQLVLDSLLQQASENHPEILKIRYQKSKLDVERLYRQEMLKPKLNIKGSFLAGRRDFSYVPDYYDFRLANYKVGIDFAFPLFLREERGKLREVKIQQAEVEFGLQQTGREIQTGVLSAVNEVKALQAQFALQTKNVASQRVLVTGELQKFELGESNLFLINSRETKLIDMRIKQAEIVSYYQKALAELYFRAGKRIDFIYTNN</sequence>
<evidence type="ECO:0000256" key="3">
    <source>
        <dbReference type="ARBA" id="ARBA00022448"/>
    </source>
</evidence>
<accession>A0ABV8P9J2</accession>